<dbReference type="GO" id="GO:0005975">
    <property type="term" value="P:carbohydrate metabolic process"/>
    <property type="evidence" value="ECO:0007669"/>
    <property type="project" value="InterPro"/>
</dbReference>
<dbReference type="RefSeq" id="WP_136457836.1">
    <property type="nucleotide sequence ID" value="NZ_SRSF01000002.1"/>
</dbReference>
<dbReference type="GO" id="GO:0004553">
    <property type="term" value="F:hydrolase activity, hydrolyzing O-glycosyl compounds"/>
    <property type="evidence" value="ECO:0007669"/>
    <property type="project" value="InterPro"/>
</dbReference>
<dbReference type="AlphaFoldDB" id="A0A4S4NQ77"/>
<keyword evidence="8" id="KW-1185">Reference proteome</keyword>
<dbReference type="SUPFAM" id="SSF75005">
    <property type="entry name" value="Arabinanase/levansucrase/invertase"/>
    <property type="match status" value="1"/>
</dbReference>
<evidence type="ECO:0000256" key="1">
    <source>
        <dbReference type="ARBA" id="ARBA00004834"/>
    </source>
</evidence>
<proteinExistence type="inferred from homology"/>
<comment type="caution">
    <text evidence="7">The sequence shown here is derived from an EMBL/GenBank/DDBJ whole genome shotgun (WGS) entry which is preliminary data.</text>
</comment>
<accession>A0A4S4NQ77</accession>
<evidence type="ECO:0000256" key="2">
    <source>
        <dbReference type="ARBA" id="ARBA00009865"/>
    </source>
</evidence>
<dbReference type="InterPro" id="IPR023296">
    <property type="entry name" value="Glyco_hydro_beta-prop_sf"/>
</dbReference>
<evidence type="ECO:0000256" key="5">
    <source>
        <dbReference type="RuleBase" id="RU361187"/>
    </source>
</evidence>
<feature type="signal peptide" evidence="6">
    <location>
        <begin position="1"/>
        <end position="22"/>
    </location>
</feature>
<keyword evidence="6" id="KW-0732">Signal</keyword>
<dbReference type="Proteomes" id="UP000308528">
    <property type="component" value="Unassembled WGS sequence"/>
</dbReference>
<reference evidence="7 8" key="1">
    <citation type="submission" date="2019-04" db="EMBL/GenBank/DDBJ databases">
        <title>Lewinella litorea sp. nov., isolated from a marine sand.</title>
        <authorList>
            <person name="Yoon J.-H."/>
        </authorList>
    </citation>
    <scope>NUCLEOTIDE SEQUENCE [LARGE SCALE GENOMIC DNA]</scope>
    <source>
        <strain evidence="7 8">HSMS-39</strain>
    </source>
</reference>
<dbReference type="EMBL" id="SRSF01000002">
    <property type="protein sequence ID" value="THH40508.1"/>
    <property type="molecule type" value="Genomic_DNA"/>
</dbReference>
<evidence type="ECO:0000256" key="6">
    <source>
        <dbReference type="SAM" id="SignalP"/>
    </source>
</evidence>
<dbReference type="InterPro" id="IPR050727">
    <property type="entry name" value="GH43_arabinanases"/>
</dbReference>
<comment type="similarity">
    <text evidence="2 5">Belongs to the glycosyl hydrolase 43 family.</text>
</comment>
<dbReference type="PANTHER" id="PTHR43301">
    <property type="entry name" value="ARABINAN ENDO-1,5-ALPHA-L-ARABINOSIDASE"/>
    <property type="match status" value="1"/>
</dbReference>
<keyword evidence="3 5" id="KW-0378">Hydrolase</keyword>
<dbReference type="CDD" id="cd08983">
    <property type="entry name" value="GH43_Bt3655-like"/>
    <property type="match status" value="1"/>
</dbReference>
<evidence type="ECO:0000256" key="4">
    <source>
        <dbReference type="ARBA" id="ARBA00023295"/>
    </source>
</evidence>
<evidence type="ECO:0000256" key="3">
    <source>
        <dbReference type="ARBA" id="ARBA00022801"/>
    </source>
</evidence>
<comment type="pathway">
    <text evidence="1">Glycan metabolism; L-arabinan degradation.</text>
</comment>
<dbReference type="Gene3D" id="2.115.10.20">
    <property type="entry name" value="Glycosyl hydrolase domain, family 43"/>
    <property type="match status" value="1"/>
</dbReference>
<dbReference type="PANTHER" id="PTHR43301:SF3">
    <property type="entry name" value="ARABINAN ENDO-1,5-ALPHA-L-ARABINOSIDASE A-RELATED"/>
    <property type="match status" value="1"/>
</dbReference>
<evidence type="ECO:0000313" key="8">
    <source>
        <dbReference type="Proteomes" id="UP000308528"/>
    </source>
</evidence>
<dbReference type="OrthoDB" id="9758923at2"/>
<protein>
    <submittedName>
        <fullName evidence="7">Glycosyl hydrolase</fullName>
    </submittedName>
</protein>
<sequence length="313" mass="36210">MTFHFRLAVWLTLLAAPLAAQNEEVYLFSYFQGNGEDGLHLAYSEDGLAWTPLNGNASLLTPQVSDDRLMRDPCIIRGGDGRFHMVWTVSWHERGIGYAHSEDLIHWSEQQYLPVMEDEPEAGNCWAPEIFYDAPYERYMIYWATTIPGRFPETDSSGDNGLNHRMYYTVTEDFETFSDTRLLYDQGFNVIDATIQRIDDRFVMFLKDETKLPRAEKNIRIAYGDELTGPYSPASEPITDNWVEGPTATRTEQGWVVYFDRYTNHAMGAVRSSDLVDWTDISDQLRFPDGTRHGTVLRVERRVLDRLLQEFED</sequence>
<name>A0A4S4NQ77_9BACT</name>
<keyword evidence="4 5" id="KW-0326">Glycosidase</keyword>
<dbReference type="InterPro" id="IPR006710">
    <property type="entry name" value="Glyco_hydro_43"/>
</dbReference>
<evidence type="ECO:0000313" key="7">
    <source>
        <dbReference type="EMBL" id="THH40508.1"/>
    </source>
</evidence>
<dbReference type="Pfam" id="PF04616">
    <property type="entry name" value="Glyco_hydro_43"/>
    <property type="match status" value="1"/>
</dbReference>
<gene>
    <name evidence="7" type="ORF">E4021_07165</name>
</gene>
<organism evidence="7 8">
    <name type="scientific">Neolewinella litorea</name>
    <dbReference type="NCBI Taxonomy" id="2562452"/>
    <lineage>
        <taxon>Bacteria</taxon>
        <taxon>Pseudomonadati</taxon>
        <taxon>Bacteroidota</taxon>
        <taxon>Saprospiria</taxon>
        <taxon>Saprospirales</taxon>
        <taxon>Lewinellaceae</taxon>
        <taxon>Neolewinella</taxon>
    </lineage>
</organism>
<feature type="chain" id="PRO_5020344959" evidence="6">
    <location>
        <begin position="23"/>
        <end position="313"/>
    </location>
</feature>